<dbReference type="OrthoDB" id="10264655at2759"/>
<comment type="caution">
    <text evidence="1">The sequence shown here is derived from an EMBL/GenBank/DDBJ whole genome shotgun (WGS) entry which is preliminary data.</text>
</comment>
<accession>A0A9P6L0I6</accession>
<evidence type="ECO:0000313" key="1">
    <source>
        <dbReference type="EMBL" id="KAF9764815.1"/>
    </source>
</evidence>
<dbReference type="SUPFAM" id="SSF47954">
    <property type="entry name" value="Cyclin-like"/>
    <property type="match status" value="1"/>
</dbReference>
<dbReference type="InterPro" id="IPR036915">
    <property type="entry name" value="Cyclin-like_sf"/>
</dbReference>
<name>A0A9P6L0I6_9MICR</name>
<sequence length="213" mass="24909">MEDEKLFNKTYLAVKFTTESCELLSLSIKTRYKAILIVHKYIKDCELIPCIIAALNIACKLEEQVCDLKNIVIVVTHLACVYQGTNPQSHPGPKISLKEHLELKEKAIKYEYVILVDNGFDIQVVDIYQTFFEKYFKNKEFSTLFYRLNTVLFNKEVCSSNIFELIEDVDLYERTMGPFRSLKTRKIDLNTFECKNIEVNLIEPLLKKFLARK</sequence>
<evidence type="ECO:0000313" key="2">
    <source>
        <dbReference type="Proteomes" id="UP000740883"/>
    </source>
</evidence>
<organism evidence="1 2">
    <name type="scientific">Nosema granulosis</name>
    <dbReference type="NCBI Taxonomy" id="83296"/>
    <lineage>
        <taxon>Eukaryota</taxon>
        <taxon>Fungi</taxon>
        <taxon>Fungi incertae sedis</taxon>
        <taxon>Microsporidia</taxon>
        <taxon>Nosematidae</taxon>
        <taxon>Nosema</taxon>
    </lineage>
</organism>
<reference evidence="1 2" key="1">
    <citation type="journal article" date="2020" name="Genome Biol. Evol.">
        <title>Comparative genomics of strictly vertically transmitted, feminizing microsporidia endosymbionts of amphipod crustaceans.</title>
        <authorList>
            <person name="Cormier A."/>
            <person name="Chebbi M.A."/>
            <person name="Giraud I."/>
            <person name="Wattier R."/>
            <person name="Teixeira M."/>
            <person name="Gilbert C."/>
            <person name="Rigaud T."/>
            <person name="Cordaux R."/>
        </authorList>
    </citation>
    <scope>NUCLEOTIDE SEQUENCE [LARGE SCALE GENOMIC DNA]</scope>
    <source>
        <strain evidence="1 2">Ou3-Ou53</strain>
    </source>
</reference>
<dbReference type="Proteomes" id="UP000740883">
    <property type="component" value="Unassembled WGS sequence"/>
</dbReference>
<protein>
    <submittedName>
        <fullName evidence="1">Uncharacterized protein</fullName>
    </submittedName>
</protein>
<proteinExistence type="predicted"/>
<dbReference type="AlphaFoldDB" id="A0A9P6L0I6"/>
<gene>
    <name evidence="1" type="ORF">NGRA_0254</name>
</gene>
<dbReference type="EMBL" id="SBJO01000008">
    <property type="protein sequence ID" value="KAF9764815.1"/>
    <property type="molecule type" value="Genomic_DNA"/>
</dbReference>
<dbReference type="Gene3D" id="1.10.472.10">
    <property type="entry name" value="Cyclin-like"/>
    <property type="match status" value="1"/>
</dbReference>
<keyword evidence="2" id="KW-1185">Reference proteome</keyword>